<evidence type="ECO:0000313" key="2">
    <source>
        <dbReference type="Proteomes" id="UP001597176"/>
    </source>
</evidence>
<proteinExistence type="predicted"/>
<organism evidence="1 2">
    <name type="scientific">Methylobacterium marchantiae</name>
    <dbReference type="NCBI Taxonomy" id="600331"/>
    <lineage>
        <taxon>Bacteria</taxon>
        <taxon>Pseudomonadati</taxon>
        <taxon>Pseudomonadota</taxon>
        <taxon>Alphaproteobacteria</taxon>
        <taxon>Hyphomicrobiales</taxon>
        <taxon>Methylobacteriaceae</taxon>
        <taxon>Methylobacterium</taxon>
    </lineage>
</organism>
<dbReference type="RefSeq" id="WP_238202969.1">
    <property type="nucleotide sequence ID" value="NZ_JBHTND010000002.1"/>
</dbReference>
<accession>A0ABW3WVK9</accession>
<sequence length="267" mass="29297">MKSEATAKGDARAVIEQAWAKIAATDNKRHPNRLPPGFPPFVDYAWKNFDPKVVLAILVDDAASYKGHKPIIFSGLCTWTVCPELAVLRRQGMVLVGIEHLRFAEALGRAAFKGNNLLGDMVGRTLALGQDFYNDFYYPVGGLSSLLKSSSPATFETSVFKRSREAMTVLALMQVFHYHADKLRQTGKHLPGSLEKGAELVQEIWRSRGEKAGVAKDNVKPRWRRLGGSAALIYAASTINVDGGETLLDHICNGTANYDEHAPLLST</sequence>
<gene>
    <name evidence="1" type="ORF">ACFQ4G_01545</name>
</gene>
<comment type="caution">
    <text evidence="1">The sequence shown here is derived from an EMBL/GenBank/DDBJ whole genome shotgun (WGS) entry which is preliminary data.</text>
</comment>
<dbReference type="EMBL" id="JBHTND010000002">
    <property type="protein sequence ID" value="MFD1300268.1"/>
    <property type="molecule type" value="Genomic_DNA"/>
</dbReference>
<protein>
    <submittedName>
        <fullName evidence="1">Uncharacterized protein</fullName>
    </submittedName>
</protein>
<reference evidence="2" key="1">
    <citation type="journal article" date="2019" name="Int. J. Syst. Evol. Microbiol.">
        <title>The Global Catalogue of Microorganisms (GCM) 10K type strain sequencing project: providing services to taxonomists for standard genome sequencing and annotation.</title>
        <authorList>
            <consortium name="The Broad Institute Genomics Platform"/>
            <consortium name="The Broad Institute Genome Sequencing Center for Infectious Disease"/>
            <person name="Wu L."/>
            <person name="Ma J."/>
        </authorList>
    </citation>
    <scope>NUCLEOTIDE SEQUENCE [LARGE SCALE GENOMIC DNA]</scope>
    <source>
        <strain evidence="2">CCUG 56108</strain>
    </source>
</reference>
<evidence type="ECO:0000313" key="1">
    <source>
        <dbReference type="EMBL" id="MFD1300268.1"/>
    </source>
</evidence>
<dbReference type="Proteomes" id="UP001597176">
    <property type="component" value="Unassembled WGS sequence"/>
</dbReference>
<keyword evidence="2" id="KW-1185">Reference proteome</keyword>
<name>A0ABW3WVK9_9HYPH</name>